<dbReference type="RefSeq" id="WP_061967892.1">
    <property type="nucleotide sequence ID" value="NZ_FMAV01000001.1"/>
</dbReference>
<dbReference type="OrthoDB" id="9938314at2"/>
<comment type="caution">
    <text evidence="1">The sequence shown here is derived from an EMBL/GenBank/DDBJ whole genome shotgun (WGS) entry which is preliminary data.</text>
</comment>
<reference evidence="1 2" key="1">
    <citation type="journal article" date="2014" name="Antonie Van Leeuwenhoek">
        <title>Fictibacillus enclensis sp. nov., isolated from marine sediment.</title>
        <authorList>
            <person name="Dastager S.G."/>
            <person name="Mawlankar R."/>
            <person name="Srinivasan K."/>
            <person name="Tang S.K."/>
            <person name="Lee J.C."/>
            <person name="Ramana V.V."/>
            <person name="Shouche Y.S."/>
        </authorList>
    </citation>
    <scope>NUCLEOTIDE SEQUENCE [LARGE SCALE GENOMIC DNA]</scope>
    <source>
        <strain evidence="1 2">NIO-1003</strain>
    </source>
</reference>
<dbReference type="AlphaFoldDB" id="A0A0V8JB36"/>
<name>A0A0V8JB36_9BACL</name>
<keyword evidence="2" id="KW-1185">Reference proteome</keyword>
<evidence type="ECO:0000313" key="1">
    <source>
        <dbReference type="EMBL" id="KSU84391.1"/>
    </source>
</evidence>
<protein>
    <submittedName>
        <fullName evidence="1">Uncharacterized protein</fullName>
    </submittedName>
</protein>
<evidence type="ECO:0000313" key="2">
    <source>
        <dbReference type="Proteomes" id="UP000054099"/>
    </source>
</evidence>
<gene>
    <name evidence="1" type="ORF">AS030_02205</name>
</gene>
<accession>A0A0V8JB36</accession>
<organism evidence="1 2">
    <name type="scientific">Fictibacillus enclensis</name>
    <dbReference type="NCBI Taxonomy" id="1017270"/>
    <lineage>
        <taxon>Bacteria</taxon>
        <taxon>Bacillati</taxon>
        <taxon>Bacillota</taxon>
        <taxon>Bacilli</taxon>
        <taxon>Bacillales</taxon>
        <taxon>Fictibacillaceae</taxon>
        <taxon>Fictibacillus</taxon>
    </lineage>
</organism>
<dbReference type="Proteomes" id="UP000054099">
    <property type="component" value="Unassembled WGS sequence"/>
</dbReference>
<sequence length="217" mass="25039">MEELKDLRNHMKKTVFNGHGFDKSNRRIVHQRYKSMKMEKRTKRRRPLVMTAASLAVCALLFFLTTSIVTDHKGKLDPSSGKTITKTEMKQQQIVKEATKKGEVVSYLNEKWIPDSKTKNLEYMLRLKKKEEQGKPFKTTIHYFLGDKVYQNTIEYNGKKIIYKNTVPALGEPKTYECKAFSDSTIQLEGCTGVKEGYDVLVVPVTLSDMRYAEAKQ</sequence>
<proteinExistence type="predicted"/>
<dbReference type="EMBL" id="LNQN01000001">
    <property type="protein sequence ID" value="KSU84391.1"/>
    <property type="molecule type" value="Genomic_DNA"/>
</dbReference>